<keyword evidence="2" id="KW-1185">Reference proteome</keyword>
<evidence type="ECO:0000313" key="1">
    <source>
        <dbReference type="EMBL" id="KAH9417784.1"/>
    </source>
</evidence>
<proteinExistence type="predicted"/>
<reference evidence="1 2" key="2">
    <citation type="journal article" date="2022" name="Mol. Biol. Evol.">
        <title>Comparative Genomics Reveals Insights into the Divergent Evolution of Astigmatic Mites and Household Pest Adaptations.</title>
        <authorList>
            <person name="Xiong Q."/>
            <person name="Wan A.T."/>
            <person name="Liu X."/>
            <person name="Fung C.S."/>
            <person name="Xiao X."/>
            <person name="Malainual N."/>
            <person name="Hou J."/>
            <person name="Wang L."/>
            <person name="Wang M."/>
            <person name="Yang K.Y."/>
            <person name="Cui Y."/>
            <person name="Leung E.L."/>
            <person name="Nong W."/>
            <person name="Shin S.K."/>
            <person name="Au S.W."/>
            <person name="Jeong K.Y."/>
            <person name="Chew F.T."/>
            <person name="Hui J.H."/>
            <person name="Leung T.F."/>
            <person name="Tungtrongchitr A."/>
            <person name="Zhong N."/>
            <person name="Liu Z."/>
            <person name="Tsui S.K."/>
        </authorList>
    </citation>
    <scope>NUCLEOTIDE SEQUENCE [LARGE SCALE GENOMIC DNA]</scope>
    <source>
        <strain evidence="1">Derp</strain>
    </source>
</reference>
<name>A0ABQ8J5D1_DERPT</name>
<gene>
    <name evidence="1" type="ORF">DERP_013559</name>
</gene>
<comment type="caution">
    <text evidence="1">The sequence shown here is derived from an EMBL/GenBank/DDBJ whole genome shotgun (WGS) entry which is preliminary data.</text>
</comment>
<evidence type="ECO:0000313" key="2">
    <source>
        <dbReference type="Proteomes" id="UP000887458"/>
    </source>
</evidence>
<sequence length="66" mass="8125">MLNISQTKVKIRKLNDDDDDDKSFKEFFLILFEKFRAFEFSPKLVEYEKTFDYFTIYLFSTTLYIK</sequence>
<reference evidence="1 2" key="1">
    <citation type="journal article" date="2018" name="J. Allergy Clin. Immunol.">
        <title>High-quality assembly of Dermatophagoides pteronyssinus genome and transcriptome reveals a wide range of novel allergens.</title>
        <authorList>
            <person name="Liu X.Y."/>
            <person name="Yang K.Y."/>
            <person name="Wang M.Q."/>
            <person name="Kwok J.S."/>
            <person name="Zeng X."/>
            <person name="Yang Z."/>
            <person name="Xiao X.J."/>
            <person name="Lau C.P."/>
            <person name="Li Y."/>
            <person name="Huang Z.M."/>
            <person name="Ba J.G."/>
            <person name="Yim A.K."/>
            <person name="Ouyang C.Y."/>
            <person name="Ngai S.M."/>
            <person name="Chan T.F."/>
            <person name="Leung E.L."/>
            <person name="Liu L."/>
            <person name="Liu Z.G."/>
            <person name="Tsui S.K."/>
        </authorList>
    </citation>
    <scope>NUCLEOTIDE SEQUENCE [LARGE SCALE GENOMIC DNA]</scope>
    <source>
        <strain evidence="1">Derp</strain>
    </source>
</reference>
<accession>A0ABQ8J5D1</accession>
<dbReference type="Proteomes" id="UP000887458">
    <property type="component" value="Unassembled WGS sequence"/>
</dbReference>
<dbReference type="EMBL" id="NJHN03000073">
    <property type="protein sequence ID" value="KAH9417784.1"/>
    <property type="molecule type" value="Genomic_DNA"/>
</dbReference>
<protein>
    <submittedName>
        <fullName evidence="1">Uncharacterized protein</fullName>
    </submittedName>
</protein>
<organism evidence="1 2">
    <name type="scientific">Dermatophagoides pteronyssinus</name>
    <name type="common">European house dust mite</name>
    <dbReference type="NCBI Taxonomy" id="6956"/>
    <lineage>
        <taxon>Eukaryota</taxon>
        <taxon>Metazoa</taxon>
        <taxon>Ecdysozoa</taxon>
        <taxon>Arthropoda</taxon>
        <taxon>Chelicerata</taxon>
        <taxon>Arachnida</taxon>
        <taxon>Acari</taxon>
        <taxon>Acariformes</taxon>
        <taxon>Sarcoptiformes</taxon>
        <taxon>Astigmata</taxon>
        <taxon>Psoroptidia</taxon>
        <taxon>Analgoidea</taxon>
        <taxon>Pyroglyphidae</taxon>
        <taxon>Dermatophagoidinae</taxon>
        <taxon>Dermatophagoides</taxon>
    </lineage>
</organism>